<dbReference type="EMBL" id="JAHQIW010002666">
    <property type="protein sequence ID" value="KAJ1356029.1"/>
    <property type="molecule type" value="Genomic_DNA"/>
</dbReference>
<gene>
    <name evidence="1" type="ORF">KIN20_013644</name>
</gene>
<organism evidence="1 2">
    <name type="scientific">Parelaphostrongylus tenuis</name>
    <name type="common">Meningeal worm</name>
    <dbReference type="NCBI Taxonomy" id="148309"/>
    <lineage>
        <taxon>Eukaryota</taxon>
        <taxon>Metazoa</taxon>
        <taxon>Ecdysozoa</taxon>
        <taxon>Nematoda</taxon>
        <taxon>Chromadorea</taxon>
        <taxon>Rhabditida</taxon>
        <taxon>Rhabditina</taxon>
        <taxon>Rhabditomorpha</taxon>
        <taxon>Strongyloidea</taxon>
        <taxon>Metastrongylidae</taxon>
        <taxon>Parelaphostrongylus</taxon>
    </lineage>
</organism>
<keyword evidence="2" id="KW-1185">Reference proteome</keyword>
<accession>A0AAD5MYE8</accession>
<reference evidence="1" key="1">
    <citation type="submission" date="2021-06" db="EMBL/GenBank/DDBJ databases">
        <title>Parelaphostrongylus tenuis whole genome reference sequence.</title>
        <authorList>
            <person name="Garwood T.J."/>
            <person name="Larsen P.A."/>
            <person name="Fountain-Jones N.M."/>
            <person name="Garbe J.R."/>
            <person name="Macchietto M.G."/>
            <person name="Kania S.A."/>
            <person name="Gerhold R.W."/>
            <person name="Richards J.E."/>
            <person name="Wolf T.M."/>
        </authorList>
    </citation>
    <scope>NUCLEOTIDE SEQUENCE</scope>
    <source>
        <strain evidence="1">MNPRO001-30</strain>
        <tissue evidence="1">Meninges</tissue>
    </source>
</reference>
<dbReference type="AlphaFoldDB" id="A0AAD5MYE8"/>
<name>A0AAD5MYE8_PARTN</name>
<protein>
    <submittedName>
        <fullName evidence="1">Uncharacterized protein</fullName>
    </submittedName>
</protein>
<dbReference type="Proteomes" id="UP001196413">
    <property type="component" value="Unassembled WGS sequence"/>
</dbReference>
<proteinExistence type="predicted"/>
<comment type="caution">
    <text evidence="1">The sequence shown here is derived from an EMBL/GenBank/DDBJ whole genome shotgun (WGS) entry which is preliminary data.</text>
</comment>
<evidence type="ECO:0000313" key="1">
    <source>
        <dbReference type="EMBL" id="KAJ1356029.1"/>
    </source>
</evidence>
<evidence type="ECO:0000313" key="2">
    <source>
        <dbReference type="Proteomes" id="UP001196413"/>
    </source>
</evidence>
<sequence length="50" mass="5731">MGEKVAGIHSHLPQTIKATSMHRLHRLHKDGIKLLSFYRSVIVVERVLNI</sequence>